<dbReference type="InterPro" id="IPR036156">
    <property type="entry name" value="Beta-gal/glucu_dom_sf"/>
</dbReference>
<gene>
    <name evidence="8" type="ORF">F3F73_01595</name>
</gene>
<dbReference type="SUPFAM" id="SSF49785">
    <property type="entry name" value="Galactose-binding domain-like"/>
    <property type="match status" value="1"/>
</dbReference>
<keyword evidence="2" id="KW-0378">Hydrolase</keyword>
<dbReference type="PRINTS" id="PR00132">
    <property type="entry name" value="GLHYDRLASE2"/>
</dbReference>
<reference evidence="8 9" key="1">
    <citation type="journal article" date="2019" name="Nat. Med.">
        <title>A library of human gut bacterial isolates paired with longitudinal multiomics data enables mechanistic microbiome research.</title>
        <authorList>
            <person name="Poyet M."/>
            <person name="Groussin M."/>
            <person name="Gibbons S.M."/>
            <person name="Avila-Pacheco J."/>
            <person name="Jiang X."/>
            <person name="Kearney S.M."/>
            <person name="Perrotta A.R."/>
            <person name="Berdy B."/>
            <person name="Zhao S."/>
            <person name="Lieberman T.D."/>
            <person name="Swanson P.K."/>
            <person name="Smith M."/>
            <person name="Roesemann S."/>
            <person name="Alexander J.E."/>
            <person name="Rich S.A."/>
            <person name="Livny J."/>
            <person name="Vlamakis H."/>
            <person name="Clish C."/>
            <person name="Bullock K."/>
            <person name="Deik A."/>
            <person name="Scott J."/>
            <person name="Pierce K.A."/>
            <person name="Xavier R.J."/>
            <person name="Alm E.J."/>
        </authorList>
    </citation>
    <scope>NUCLEOTIDE SEQUENCE [LARGE SCALE GENOMIC DNA]</scope>
    <source>
        <strain evidence="8 9">BIOML-A10</strain>
    </source>
</reference>
<dbReference type="GO" id="GO:0005975">
    <property type="term" value="P:carbohydrate metabolic process"/>
    <property type="evidence" value="ECO:0007669"/>
    <property type="project" value="InterPro"/>
</dbReference>
<dbReference type="InterPro" id="IPR008979">
    <property type="entry name" value="Galactose-bd-like_sf"/>
</dbReference>
<dbReference type="PANTHER" id="PTHR42732:SF1">
    <property type="entry name" value="BETA-MANNOSIDASE"/>
    <property type="match status" value="1"/>
</dbReference>
<dbReference type="Proteomes" id="UP000422221">
    <property type="component" value="Unassembled WGS sequence"/>
</dbReference>
<protein>
    <submittedName>
        <fullName evidence="8">DUF4982 domain-containing protein</fullName>
    </submittedName>
</protein>
<dbReference type="InterPro" id="IPR017853">
    <property type="entry name" value="GH"/>
</dbReference>
<evidence type="ECO:0000259" key="7">
    <source>
        <dbReference type="Pfam" id="PF11721"/>
    </source>
</evidence>
<evidence type="ECO:0000256" key="3">
    <source>
        <dbReference type="ARBA" id="ARBA00023295"/>
    </source>
</evidence>
<evidence type="ECO:0000313" key="9">
    <source>
        <dbReference type="Proteomes" id="UP000422221"/>
    </source>
</evidence>
<keyword evidence="4" id="KW-0732">Signal</keyword>
<dbReference type="Gene3D" id="2.115.10.20">
    <property type="entry name" value="Glycosyl hydrolase domain, family 43"/>
    <property type="match status" value="2"/>
</dbReference>
<dbReference type="InterPro" id="IPR006103">
    <property type="entry name" value="Glyco_hydro_2_cat"/>
</dbReference>
<feature type="domain" description="Glycoside hydrolase family 2 catalytic" evidence="6">
    <location>
        <begin position="671"/>
        <end position="806"/>
    </location>
</feature>
<proteinExistence type="inferred from homology"/>
<name>A0A7J4XPL5_9BACE</name>
<dbReference type="EMBL" id="VWMK01000001">
    <property type="protein sequence ID" value="KAA3770666.1"/>
    <property type="molecule type" value="Genomic_DNA"/>
</dbReference>
<evidence type="ECO:0000313" key="8">
    <source>
        <dbReference type="EMBL" id="KAA3770666.1"/>
    </source>
</evidence>
<dbReference type="InterPro" id="IPR051913">
    <property type="entry name" value="GH2_Domain-Containing"/>
</dbReference>
<organism evidence="8 9">
    <name type="scientific">Bacteroides salyersiae</name>
    <dbReference type="NCBI Taxonomy" id="291644"/>
    <lineage>
        <taxon>Bacteria</taxon>
        <taxon>Pseudomonadati</taxon>
        <taxon>Bacteroidota</taxon>
        <taxon>Bacteroidia</taxon>
        <taxon>Bacteroidales</taxon>
        <taxon>Bacteroidaceae</taxon>
        <taxon>Bacteroides</taxon>
    </lineage>
</organism>
<dbReference type="Pfam" id="PF11721">
    <property type="entry name" value="Malectin"/>
    <property type="match status" value="1"/>
</dbReference>
<dbReference type="InterPro" id="IPR013783">
    <property type="entry name" value="Ig-like_fold"/>
</dbReference>
<feature type="domain" description="Malectin" evidence="7">
    <location>
        <begin position="1079"/>
        <end position="1241"/>
    </location>
</feature>
<accession>A0A7J4XPL5</accession>
<dbReference type="Gene3D" id="2.60.120.430">
    <property type="entry name" value="Galactose-binding lectin"/>
    <property type="match status" value="1"/>
</dbReference>
<feature type="chain" id="PRO_5029911407" evidence="4">
    <location>
        <begin position="30"/>
        <end position="1412"/>
    </location>
</feature>
<dbReference type="Gene3D" id="3.20.20.80">
    <property type="entry name" value="Glycosidases"/>
    <property type="match status" value="1"/>
</dbReference>
<dbReference type="Pfam" id="PF00703">
    <property type="entry name" value="Glyco_hydro_2"/>
    <property type="match status" value="1"/>
</dbReference>
<dbReference type="InterPro" id="IPR023296">
    <property type="entry name" value="Glyco_hydro_beta-prop_sf"/>
</dbReference>
<dbReference type="Pfam" id="PF02836">
    <property type="entry name" value="Glyco_hydro_2_C"/>
    <property type="match status" value="1"/>
</dbReference>
<evidence type="ECO:0000256" key="4">
    <source>
        <dbReference type="SAM" id="SignalP"/>
    </source>
</evidence>
<keyword evidence="3" id="KW-0326">Glycosidase</keyword>
<evidence type="ECO:0000256" key="2">
    <source>
        <dbReference type="ARBA" id="ARBA00022801"/>
    </source>
</evidence>
<dbReference type="GO" id="GO:0004553">
    <property type="term" value="F:hydrolase activity, hydrolyzing O-glycosyl compounds"/>
    <property type="evidence" value="ECO:0007669"/>
    <property type="project" value="InterPro"/>
</dbReference>
<feature type="signal peptide" evidence="4">
    <location>
        <begin position="1"/>
        <end position="29"/>
    </location>
</feature>
<dbReference type="Gene3D" id="2.60.40.10">
    <property type="entry name" value="Immunoglobulins"/>
    <property type="match status" value="2"/>
</dbReference>
<dbReference type="SUPFAM" id="SSF75005">
    <property type="entry name" value="Arabinanase/levansucrase/invertase"/>
    <property type="match status" value="1"/>
</dbReference>
<sequence>MDDSYSMQLNMRKAALIAGLSLFAGSLFAQSPYEVSQERMEEIYEEVKTPYKYGLAIVPQNNDYKIDCPTVFRKGNKWYMTYVVYNGKGATDGRGYETWIAESPNLLEWHTLGRILSFRENTWDCNQRGGFPALSDMEWGGSYTLQSYKGKYWMTYIGGEGIGYEAITAPLHIGLAWTDQDIATAHEWKSADEPIVSIHDKDAQWWEKLTEYKSTVYWDKDRTLGAPFVMFYNAGGRHPDTGLKGERVGIALSKDMKHWKRYGGNPVFAHESDGTITGDAHIQKMGDVYVMFYFSAFHPERRYKAFNTFAASYDLVHWTDWKGADLVIPSKEYDEMFAHKSYVIKHNGVVYHFYCAVNNSEQRGIAIATSKPMGRSAVRFPQPDIKGRRQITELSGHWKTWLDSSGPESSIAVSVPHNWDDYYGYRQLTHGNLHGTAMYQNEFVYQKQDGKRYFLRLEGVGTYATIVFNKKELGRYPVGRTTLTLDVTDALIDGTNKLELKVEHPEMISDMPWVCGGCSSEWGFSEGSQPFGIFRPVILEATDEIRIEPFGVHIWNDDQAATVYIDTEVKNYGERTETVELVSKLSNDGGRQVFRLVEEVTLAPGETKTVRQSSSVENPVLWSTENPYLYKLTSMIKRDMKTADKIKTTDEVVTPFGIRTLSWPVKRKDGDGRFFLNGTPVFINGVCEYEHQFGQSHAFSREQVAARAKQIRAAGFNAFRDAHQPHHLDYQTYWDKEGILFWTQFSAHVWYDTPEFRDNFKKLLRQWVKERRNSPSVVMWGLQNESTLPREFAEECAAIIREMDPTAHHMRIITTCNGGEGTDWNVVQNWSGTYGGDVERYGEELSRPNQLLNGEYGAWRSIGLHTEPAAFDPKGVWSESRMCRLMEIKIREAERVRDSVCGQFQWIYSSHDNPGRRQPDEGYRIIDKVGPFNYKGLVTPWEEPLDIYYLYKANYVPAAKEPMVYLVSHTWPDRFINGRRRATIEAYSNCDSVLLYNDAGDAVFLGRKINHGKGTHFMWENRDIRYNVLRAVGYYKGKPVTEDVLLLNGLEQAPSFENLYHEVTPVMQDVQGEKDYTYIYRINCGGDAYVDSYGQRWAQDNSTFSHSWAEAFDGLNPYLASQRTTYDPIRGTRDWPLFQSFRFGRHKLNYEFPLADGVYRVELYFTEPWHGTGGSAATDCEGLRIFDVAINDSVVMDDLDIWAESGHDTALKKVVYVPVKGGKMIISFPEVKAGQALISAIAIARQGKFEVQEMPEATAFSWKDFDRDVVEKTPAELLPEDKNARVGVIYEAEAALLKGKYVKKQHRNQTGIFFGKGDRNSIEWNISTGLAQVYALRFKYMNSSSVPVKVRLRFIDSKGVVLKDDILTFPDTPEKWRMMSTTTGTYINAGQYRVVLTSDGMEGLAFDALEVQ</sequence>
<dbReference type="Gene3D" id="2.60.120.260">
    <property type="entry name" value="Galactose-binding domain-like"/>
    <property type="match status" value="2"/>
</dbReference>
<evidence type="ECO:0000259" key="5">
    <source>
        <dbReference type="Pfam" id="PF00703"/>
    </source>
</evidence>
<evidence type="ECO:0000259" key="6">
    <source>
        <dbReference type="Pfam" id="PF02836"/>
    </source>
</evidence>
<dbReference type="InterPro" id="IPR021720">
    <property type="entry name" value="Malectin_dom"/>
</dbReference>
<dbReference type="PANTHER" id="PTHR42732">
    <property type="entry name" value="BETA-GALACTOSIDASE"/>
    <property type="match status" value="1"/>
</dbReference>
<dbReference type="SUPFAM" id="SSF51445">
    <property type="entry name" value="(Trans)glycosidases"/>
    <property type="match status" value="1"/>
</dbReference>
<comment type="similarity">
    <text evidence="1">Belongs to the glycosyl hydrolase 2 family.</text>
</comment>
<comment type="caution">
    <text evidence="8">The sequence shown here is derived from an EMBL/GenBank/DDBJ whole genome shotgun (WGS) entry which is preliminary data.</text>
</comment>
<evidence type="ECO:0000256" key="1">
    <source>
        <dbReference type="ARBA" id="ARBA00007401"/>
    </source>
</evidence>
<dbReference type="SUPFAM" id="SSF49303">
    <property type="entry name" value="beta-Galactosidase/glucuronidase domain"/>
    <property type="match status" value="1"/>
</dbReference>
<dbReference type="InterPro" id="IPR006102">
    <property type="entry name" value="Ig-like_GH2"/>
</dbReference>
<feature type="domain" description="Glycoside hydrolase family 2 immunoglobulin-like beta-sandwich" evidence="5">
    <location>
        <begin position="555"/>
        <end position="659"/>
    </location>
</feature>
<dbReference type="InterPro" id="IPR006101">
    <property type="entry name" value="Glyco_hydro_2"/>
</dbReference>